<dbReference type="Proteomes" id="UP001162483">
    <property type="component" value="Unassembled WGS sequence"/>
</dbReference>
<feature type="non-terminal residue" evidence="2">
    <location>
        <position position="1"/>
    </location>
</feature>
<gene>
    <name evidence="2" type="ORF">SPARVUS_LOCUS2895846</name>
</gene>
<proteinExistence type="predicted"/>
<feature type="compositionally biased region" description="Basic and acidic residues" evidence="1">
    <location>
        <begin position="16"/>
        <end position="30"/>
    </location>
</feature>
<keyword evidence="3" id="KW-1185">Reference proteome</keyword>
<feature type="compositionally biased region" description="Low complexity" evidence="1">
    <location>
        <begin position="1"/>
        <end position="12"/>
    </location>
</feature>
<comment type="caution">
    <text evidence="2">The sequence shown here is derived from an EMBL/GenBank/DDBJ whole genome shotgun (WGS) entry which is preliminary data.</text>
</comment>
<feature type="compositionally biased region" description="Basic and acidic residues" evidence="1">
    <location>
        <begin position="64"/>
        <end position="86"/>
    </location>
</feature>
<evidence type="ECO:0000313" key="2">
    <source>
        <dbReference type="EMBL" id="CAI9546906.1"/>
    </source>
</evidence>
<name>A0ABN9BH97_9NEOB</name>
<evidence type="ECO:0000256" key="1">
    <source>
        <dbReference type="SAM" id="MobiDB-lite"/>
    </source>
</evidence>
<protein>
    <submittedName>
        <fullName evidence="2">Uncharacterized protein</fullName>
    </submittedName>
</protein>
<accession>A0ABN9BH97</accession>
<dbReference type="EMBL" id="CATNWA010004027">
    <property type="protein sequence ID" value="CAI9546906.1"/>
    <property type="molecule type" value="Genomic_DNA"/>
</dbReference>
<sequence>PPGGAATASPGPQRGDSNRAPRRGDRHRAPQAEGGAPPDPQEWSDRSLPVGPQAERAGAGPPRWSDRSRALRAERHVAGCPRRSDKVSGPQAGCGGRQPPMERQVRSRPSVMEECGRRPPGGSVRSRALRRRAVRGSVRSGPPRCSGQVSALRRSGGGAGPPGGATGLGPELLRQERRAGDA</sequence>
<feature type="non-terminal residue" evidence="2">
    <location>
        <position position="182"/>
    </location>
</feature>
<reference evidence="2" key="1">
    <citation type="submission" date="2023-05" db="EMBL/GenBank/DDBJ databases">
        <authorList>
            <person name="Stuckert A."/>
        </authorList>
    </citation>
    <scope>NUCLEOTIDE SEQUENCE</scope>
</reference>
<feature type="compositionally biased region" description="Basic and acidic residues" evidence="1">
    <location>
        <begin position="173"/>
        <end position="182"/>
    </location>
</feature>
<evidence type="ECO:0000313" key="3">
    <source>
        <dbReference type="Proteomes" id="UP001162483"/>
    </source>
</evidence>
<feature type="region of interest" description="Disordered" evidence="1">
    <location>
        <begin position="1"/>
        <end position="182"/>
    </location>
</feature>
<organism evidence="2 3">
    <name type="scientific">Staurois parvus</name>
    <dbReference type="NCBI Taxonomy" id="386267"/>
    <lineage>
        <taxon>Eukaryota</taxon>
        <taxon>Metazoa</taxon>
        <taxon>Chordata</taxon>
        <taxon>Craniata</taxon>
        <taxon>Vertebrata</taxon>
        <taxon>Euteleostomi</taxon>
        <taxon>Amphibia</taxon>
        <taxon>Batrachia</taxon>
        <taxon>Anura</taxon>
        <taxon>Neobatrachia</taxon>
        <taxon>Ranoidea</taxon>
        <taxon>Ranidae</taxon>
        <taxon>Staurois</taxon>
    </lineage>
</organism>
<feature type="compositionally biased region" description="Gly residues" evidence="1">
    <location>
        <begin position="155"/>
        <end position="167"/>
    </location>
</feature>